<dbReference type="AlphaFoldDB" id="B3EEY5"/>
<dbReference type="Proteomes" id="UP000008841">
    <property type="component" value="Chromosome"/>
</dbReference>
<reference evidence="1 2" key="1">
    <citation type="submission" date="2008-05" db="EMBL/GenBank/DDBJ databases">
        <title>Complete sequence of Chlorobium limicola DSM 245.</title>
        <authorList>
            <consortium name="US DOE Joint Genome Institute"/>
            <person name="Lucas S."/>
            <person name="Copeland A."/>
            <person name="Lapidus A."/>
            <person name="Glavina del Rio T."/>
            <person name="Dalin E."/>
            <person name="Tice H."/>
            <person name="Bruce D."/>
            <person name="Goodwin L."/>
            <person name="Pitluck S."/>
            <person name="Schmutz J."/>
            <person name="Larimer F."/>
            <person name="Land M."/>
            <person name="Hauser L."/>
            <person name="Kyrpides N."/>
            <person name="Ovchinnikova G."/>
            <person name="Zhao F."/>
            <person name="Li T."/>
            <person name="Liu Z."/>
            <person name="Overmann J."/>
            <person name="Bryant D.A."/>
            <person name="Richardson P."/>
        </authorList>
    </citation>
    <scope>NUCLEOTIDE SEQUENCE [LARGE SCALE GENOMIC DNA]</scope>
    <source>
        <strain evidence="2">DSM 245 / NBRC 103803 / 6330</strain>
    </source>
</reference>
<evidence type="ECO:0000313" key="1">
    <source>
        <dbReference type="EMBL" id="ACD89368.1"/>
    </source>
</evidence>
<dbReference type="HOGENOM" id="CLU_096327_0_0_10"/>
<protein>
    <recommendedName>
        <fullName evidence="3">ExsB family protein</fullName>
    </recommendedName>
</protein>
<dbReference type="RefSeq" id="WP_012465249.1">
    <property type="nucleotide sequence ID" value="NC_010803.1"/>
</dbReference>
<name>B3EEY5_CHLL2</name>
<dbReference type="eggNOG" id="COG0603">
    <property type="taxonomic scope" value="Bacteria"/>
</dbReference>
<dbReference type="KEGG" id="cli:Clim_0273"/>
<sequence>MTDNHQTSLLWTGGWDSTYRLCELTRNGKTVQPFYILDSTRKSIRHELAAMDTIKVALKQKYTEGSAKILPTIYINQSDIIIDQETSTQYKNLSRKYHIGKQFEWLSAYVKANGLSGMEIAIEKNNFRQRDHFFYYLGKHLISTNNTITLSYESTDQDLLLFKGFSFPIYNTTKIAMLAEAKKYNYETILALTWFCHNPIRNKPCGMCNPCKDAIEEGFAFRVPVSGLMRYKLRKYRKILKSSTNEIMTE</sequence>
<dbReference type="STRING" id="290315.Clim_0273"/>
<evidence type="ECO:0008006" key="3">
    <source>
        <dbReference type="Google" id="ProtNLM"/>
    </source>
</evidence>
<gene>
    <name evidence="1" type="ordered locus">Clim_0273</name>
</gene>
<dbReference type="OrthoDB" id="597561at2"/>
<proteinExistence type="predicted"/>
<organism evidence="1 2">
    <name type="scientific">Chlorobium limicola (strain DSM 245 / NBRC 103803 / 6330)</name>
    <dbReference type="NCBI Taxonomy" id="290315"/>
    <lineage>
        <taxon>Bacteria</taxon>
        <taxon>Pseudomonadati</taxon>
        <taxon>Chlorobiota</taxon>
        <taxon>Chlorobiia</taxon>
        <taxon>Chlorobiales</taxon>
        <taxon>Chlorobiaceae</taxon>
        <taxon>Chlorobium/Pelodictyon group</taxon>
        <taxon>Chlorobium</taxon>
    </lineage>
</organism>
<accession>B3EEY5</accession>
<dbReference type="Gene3D" id="3.40.50.620">
    <property type="entry name" value="HUPs"/>
    <property type="match status" value="1"/>
</dbReference>
<evidence type="ECO:0000313" key="2">
    <source>
        <dbReference type="Proteomes" id="UP000008841"/>
    </source>
</evidence>
<dbReference type="EMBL" id="CP001097">
    <property type="protein sequence ID" value="ACD89368.1"/>
    <property type="molecule type" value="Genomic_DNA"/>
</dbReference>
<dbReference type="SUPFAM" id="SSF52402">
    <property type="entry name" value="Adenine nucleotide alpha hydrolases-like"/>
    <property type="match status" value="1"/>
</dbReference>
<dbReference type="InterPro" id="IPR014729">
    <property type="entry name" value="Rossmann-like_a/b/a_fold"/>
</dbReference>